<dbReference type="Gene3D" id="3.40.50.720">
    <property type="entry name" value="NAD(P)-binding Rossmann-like Domain"/>
    <property type="match status" value="1"/>
</dbReference>
<proteinExistence type="predicted"/>
<dbReference type="AlphaFoldDB" id="A0A916VGY8"/>
<reference evidence="2" key="2">
    <citation type="journal article" date="2021" name="Data Brief">
        <title>Draft genome sequence data of the facultative, thermophilic, xylanolytic bacterium Paenibacillus sp. strain DA-C8.</title>
        <authorList>
            <person name="Chhe C."/>
            <person name="Uke A."/>
            <person name="Baramee S."/>
            <person name="Ungkulpasvich U."/>
            <person name="Tachaapaikoon C."/>
            <person name="Pason P."/>
            <person name="Waeonukul R."/>
            <person name="Ratanakhanokchai K."/>
            <person name="Kosugi A."/>
        </authorList>
    </citation>
    <scope>NUCLEOTIDE SEQUENCE</scope>
    <source>
        <strain evidence="2">DA-C8</strain>
    </source>
</reference>
<reference evidence="2" key="1">
    <citation type="submission" date="2020-08" db="EMBL/GenBank/DDBJ databases">
        <authorList>
            <person name="Uke A."/>
            <person name="Chhe C."/>
            <person name="Baramee S."/>
            <person name="Kosugi A."/>
        </authorList>
    </citation>
    <scope>NUCLEOTIDE SEQUENCE</scope>
    <source>
        <strain evidence="2">DA-C8</strain>
    </source>
</reference>
<dbReference type="RefSeq" id="WP_308808492.1">
    <property type="nucleotide sequence ID" value="NZ_BMAQ01000038.1"/>
</dbReference>
<keyword evidence="1" id="KW-0560">Oxidoreductase</keyword>
<dbReference type="Proteomes" id="UP000654993">
    <property type="component" value="Unassembled WGS sequence"/>
</dbReference>
<comment type="caution">
    <text evidence="2">The sequence shown here is derived from an EMBL/GenBank/DDBJ whole genome shotgun (WGS) entry which is preliminary data.</text>
</comment>
<keyword evidence="3" id="KW-1185">Reference proteome</keyword>
<organism evidence="2 3">
    <name type="scientific">Insulibacter thermoxylanivorax</name>
    <dbReference type="NCBI Taxonomy" id="2749268"/>
    <lineage>
        <taxon>Bacteria</taxon>
        <taxon>Bacillati</taxon>
        <taxon>Bacillota</taxon>
        <taxon>Bacilli</taxon>
        <taxon>Bacillales</taxon>
        <taxon>Paenibacillaceae</taxon>
        <taxon>Insulibacter</taxon>
    </lineage>
</organism>
<evidence type="ECO:0000256" key="1">
    <source>
        <dbReference type="ARBA" id="ARBA00023002"/>
    </source>
</evidence>
<dbReference type="GO" id="GO:0016491">
    <property type="term" value="F:oxidoreductase activity"/>
    <property type="evidence" value="ECO:0007669"/>
    <property type="project" value="UniProtKB-KW"/>
</dbReference>
<dbReference type="PANTHER" id="PTHR43157">
    <property type="entry name" value="PHOSPHATIDYLINOSITOL-GLYCAN BIOSYNTHESIS CLASS F PROTEIN-RELATED"/>
    <property type="match status" value="1"/>
</dbReference>
<dbReference type="EMBL" id="BMAQ01000038">
    <property type="protein sequence ID" value="GFR39214.1"/>
    <property type="molecule type" value="Genomic_DNA"/>
</dbReference>
<dbReference type="CDD" id="cd05327">
    <property type="entry name" value="retinol-DH_like_SDR_c_like"/>
    <property type="match status" value="1"/>
</dbReference>
<dbReference type="SUPFAM" id="SSF51735">
    <property type="entry name" value="NAD(P)-binding Rossmann-fold domains"/>
    <property type="match status" value="1"/>
</dbReference>
<dbReference type="PRINTS" id="PR00081">
    <property type="entry name" value="GDHRDH"/>
</dbReference>
<sequence length="286" mass="31648">MKKIALVTGANSGLGKASATELARRGYHVVMLCRSEQRGREALQEILSKSGGSAELLLADLGDMASVARFCEAYISKYDRLDLLVNCAGVITLDRRETKDGFELQFGVNHIGHYLLTRNLLPTITRTPGARIIVVSSGAHKIGKMDFDQLDMKRGYSAFAAYGRSKLCNILFTRELARRLEGTGVTVNSMHPGAVASNIGIDRDTGFGKTVMRLLRPFFQTPEKAAETLIYLATSDEVSEVTGQYYYRLQPAKISKRASDDELARKLWEVSEEIVRPYLISSLDES</sequence>
<dbReference type="Pfam" id="PF00106">
    <property type="entry name" value="adh_short"/>
    <property type="match status" value="1"/>
</dbReference>
<gene>
    <name evidence="2" type="ORF">PRECH8_25100</name>
</gene>
<dbReference type="InterPro" id="IPR002347">
    <property type="entry name" value="SDR_fam"/>
</dbReference>
<dbReference type="PANTHER" id="PTHR43157:SF31">
    <property type="entry name" value="PHOSPHATIDYLINOSITOL-GLYCAN BIOSYNTHESIS CLASS F PROTEIN"/>
    <property type="match status" value="1"/>
</dbReference>
<name>A0A916VGY8_9BACL</name>
<evidence type="ECO:0000313" key="3">
    <source>
        <dbReference type="Proteomes" id="UP000654993"/>
    </source>
</evidence>
<dbReference type="InterPro" id="IPR036291">
    <property type="entry name" value="NAD(P)-bd_dom_sf"/>
</dbReference>
<accession>A0A916VGY8</accession>
<protein>
    <submittedName>
        <fullName evidence="2">Short-chain dehydrogenase</fullName>
    </submittedName>
</protein>
<evidence type="ECO:0000313" key="2">
    <source>
        <dbReference type="EMBL" id="GFR39214.1"/>
    </source>
</evidence>